<comment type="similarity">
    <text evidence="1">Belongs to the 'GDSL' lipolytic enzyme family.</text>
</comment>
<evidence type="ECO:0000256" key="3">
    <source>
        <dbReference type="ARBA" id="ARBA00022963"/>
    </source>
</evidence>
<protein>
    <submittedName>
        <fullName evidence="6">GDSL-like Lipase/Acylhydrolase superfamily protein</fullName>
    </submittedName>
</protein>
<keyword evidence="5" id="KW-0732">Signal</keyword>
<gene>
    <name evidence="6" type="ORF">POM88_017794</name>
</gene>
<keyword evidence="4" id="KW-0443">Lipid metabolism</keyword>
<dbReference type="GO" id="GO:0016788">
    <property type="term" value="F:hydrolase activity, acting on ester bonds"/>
    <property type="evidence" value="ECO:0007669"/>
    <property type="project" value="InterPro"/>
</dbReference>
<evidence type="ECO:0000313" key="7">
    <source>
        <dbReference type="Proteomes" id="UP001237642"/>
    </source>
</evidence>
<evidence type="ECO:0000256" key="4">
    <source>
        <dbReference type="ARBA" id="ARBA00023098"/>
    </source>
</evidence>
<accession>A0AAD8IQ41</accession>
<dbReference type="Pfam" id="PF00657">
    <property type="entry name" value="Lipase_GDSL"/>
    <property type="match status" value="1"/>
</dbReference>
<dbReference type="CDD" id="cd01837">
    <property type="entry name" value="SGNH_plant_lipase_like"/>
    <property type="match status" value="1"/>
</dbReference>
<evidence type="ECO:0000256" key="5">
    <source>
        <dbReference type="SAM" id="SignalP"/>
    </source>
</evidence>
<keyword evidence="2" id="KW-0378">Hydrolase</keyword>
<evidence type="ECO:0000256" key="2">
    <source>
        <dbReference type="ARBA" id="ARBA00022801"/>
    </source>
</evidence>
<dbReference type="SUPFAM" id="SSF52266">
    <property type="entry name" value="SGNH hydrolase"/>
    <property type="match status" value="1"/>
</dbReference>
<dbReference type="InterPro" id="IPR036514">
    <property type="entry name" value="SGNH_hydro_sf"/>
</dbReference>
<keyword evidence="3" id="KW-0442">Lipid degradation</keyword>
<evidence type="ECO:0000313" key="6">
    <source>
        <dbReference type="EMBL" id="KAK1389616.1"/>
    </source>
</evidence>
<proteinExistence type="inferred from homology"/>
<dbReference type="PANTHER" id="PTHR46020">
    <property type="entry name" value="OSJNBB0059K02.9 PROTEIN"/>
    <property type="match status" value="1"/>
</dbReference>
<organism evidence="6 7">
    <name type="scientific">Heracleum sosnowskyi</name>
    <dbReference type="NCBI Taxonomy" id="360622"/>
    <lineage>
        <taxon>Eukaryota</taxon>
        <taxon>Viridiplantae</taxon>
        <taxon>Streptophyta</taxon>
        <taxon>Embryophyta</taxon>
        <taxon>Tracheophyta</taxon>
        <taxon>Spermatophyta</taxon>
        <taxon>Magnoliopsida</taxon>
        <taxon>eudicotyledons</taxon>
        <taxon>Gunneridae</taxon>
        <taxon>Pentapetalae</taxon>
        <taxon>asterids</taxon>
        <taxon>campanulids</taxon>
        <taxon>Apiales</taxon>
        <taxon>Apiaceae</taxon>
        <taxon>Apioideae</taxon>
        <taxon>apioid superclade</taxon>
        <taxon>Tordylieae</taxon>
        <taxon>Tordyliinae</taxon>
        <taxon>Heracleum</taxon>
    </lineage>
</organism>
<feature type="signal peptide" evidence="5">
    <location>
        <begin position="1"/>
        <end position="26"/>
    </location>
</feature>
<sequence length="360" mass="39785">MNLLKPLLQSYFFCFFTVHLLTTTQGAKDSSAQNGLILKHGPKPKLFVFGDSYADTGNIRKSLSSSWKQPYGLTFPGKPAGRFSDGRVLTDYIAKSMGIKSPTPYQWKNFAKKRLHYGMNFAYGGTGVFDTNVLLPNMTTQIDFLEKLMLRDSVYAKADLQSSLVLVTLSGNDYSHFYTTGGTAQGLQSFITRVVNQLALNLKRIQAMGARRIAVTGLQPLGCLPRATAASAFQQCNKTENTAVNFHNLLLQQAVAKLNNESNSRKPVFTILDLYTSFTTALENKGNHSGDMTFDTPLKPCCVGISSENFCGSLDDKGVKLYSVCENPESAFFWDTAHPTQAGWHAVYYSSLKTTLEQSF</sequence>
<dbReference type="AlphaFoldDB" id="A0AAD8IQ41"/>
<evidence type="ECO:0000256" key="1">
    <source>
        <dbReference type="ARBA" id="ARBA00008668"/>
    </source>
</evidence>
<feature type="chain" id="PRO_5041913778" evidence="5">
    <location>
        <begin position="27"/>
        <end position="360"/>
    </location>
</feature>
<reference evidence="6" key="1">
    <citation type="submission" date="2023-02" db="EMBL/GenBank/DDBJ databases">
        <title>Genome of toxic invasive species Heracleum sosnowskyi carries increased number of genes despite the absence of recent whole-genome duplications.</title>
        <authorList>
            <person name="Schelkunov M."/>
            <person name="Shtratnikova V."/>
            <person name="Makarenko M."/>
            <person name="Klepikova A."/>
            <person name="Omelchenko D."/>
            <person name="Novikova G."/>
            <person name="Obukhova E."/>
            <person name="Bogdanov V."/>
            <person name="Penin A."/>
            <person name="Logacheva M."/>
        </authorList>
    </citation>
    <scope>NUCLEOTIDE SEQUENCE</scope>
    <source>
        <strain evidence="6">Hsosn_3</strain>
        <tissue evidence="6">Leaf</tissue>
    </source>
</reference>
<dbReference type="InterPro" id="IPR035669">
    <property type="entry name" value="SGNH_plant_lipase-like"/>
</dbReference>
<reference evidence="6" key="2">
    <citation type="submission" date="2023-05" db="EMBL/GenBank/DDBJ databases">
        <authorList>
            <person name="Schelkunov M.I."/>
        </authorList>
    </citation>
    <scope>NUCLEOTIDE SEQUENCE</scope>
    <source>
        <strain evidence="6">Hsosn_3</strain>
        <tissue evidence="6">Leaf</tissue>
    </source>
</reference>
<dbReference type="InterPro" id="IPR001087">
    <property type="entry name" value="GDSL"/>
</dbReference>
<dbReference type="GO" id="GO:0016042">
    <property type="term" value="P:lipid catabolic process"/>
    <property type="evidence" value="ECO:0007669"/>
    <property type="project" value="UniProtKB-KW"/>
</dbReference>
<name>A0AAD8IQ41_9APIA</name>
<keyword evidence="7" id="KW-1185">Reference proteome</keyword>
<comment type="caution">
    <text evidence="6">The sequence shown here is derived from an EMBL/GenBank/DDBJ whole genome shotgun (WGS) entry which is preliminary data.</text>
</comment>
<dbReference type="EMBL" id="JAUIZM010000004">
    <property type="protein sequence ID" value="KAK1389616.1"/>
    <property type="molecule type" value="Genomic_DNA"/>
</dbReference>
<dbReference type="Gene3D" id="3.40.50.1110">
    <property type="entry name" value="SGNH hydrolase"/>
    <property type="match status" value="1"/>
</dbReference>
<dbReference type="Proteomes" id="UP001237642">
    <property type="component" value="Unassembled WGS sequence"/>
</dbReference>
<dbReference type="PANTHER" id="PTHR46020:SF32">
    <property type="entry name" value="GDSL ESTERASE_LIPASE"/>
    <property type="match status" value="1"/>
</dbReference>